<protein>
    <submittedName>
        <fullName evidence="1">Uncharacterized protein</fullName>
    </submittedName>
</protein>
<dbReference type="RefSeq" id="WP_220161827.1">
    <property type="nucleotide sequence ID" value="NZ_CP080507.1"/>
</dbReference>
<keyword evidence="2" id="KW-1185">Reference proteome</keyword>
<dbReference type="EMBL" id="CP080507">
    <property type="protein sequence ID" value="QYM78723.1"/>
    <property type="molecule type" value="Genomic_DNA"/>
</dbReference>
<organism evidence="1 2">
    <name type="scientific">Horticoccus luteus</name>
    <dbReference type="NCBI Taxonomy" id="2862869"/>
    <lineage>
        <taxon>Bacteria</taxon>
        <taxon>Pseudomonadati</taxon>
        <taxon>Verrucomicrobiota</taxon>
        <taxon>Opitutia</taxon>
        <taxon>Opitutales</taxon>
        <taxon>Opitutaceae</taxon>
        <taxon>Horticoccus</taxon>
    </lineage>
</organism>
<proteinExistence type="predicted"/>
<name>A0A8F9TVW2_9BACT</name>
<dbReference type="KEGG" id="ole:K0B96_15685"/>
<sequence length="181" mass="20316">MPADLRTPHGQVLMWAFNFTSDTIGPLEARFPQLGIEKKEALFGDIYQSAVIVGTLARIERFLGKHDYSRLHAGIVQGIDLSVRSRFVAAIQGLCSFLLQLPHGAIESDVIPCFDALHEKKEEELEALIGLWIAWSVIGRKPSHDHELHFTSAVGKLAYSDNARFVASFFLSDKKHIERYV</sequence>
<dbReference type="Proteomes" id="UP000825051">
    <property type="component" value="Chromosome"/>
</dbReference>
<gene>
    <name evidence="1" type="ORF">K0B96_15685</name>
</gene>
<evidence type="ECO:0000313" key="2">
    <source>
        <dbReference type="Proteomes" id="UP000825051"/>
    </source>
</evidence>
<evidence type="ECO:0000313" key="1">
    <source>
        <dbReference type="EMBL" id="QYM78723.1"/>
    </source>
</evidence>
<reference evidence="1" key="1">
    <citation type="submission" date="2021-08" db="EMBL/GenBank/DDBJ databases">
        <title>Genome of a novel bacterium of the phylum Verrucomicrobia, Oleiharenicola sp. KSB-15.</title>
        <authorList>
            <person name="Chung J.-H."/>
            <person name="Ahn J.-H."/>
            <person name="Yoon Y."/>
            <person name="Kim D.-Y."/>
            <person name="An S.-H."/>
            <person name="Park I."/>
            <person name="Yeon J."/>
        </authorList>
    </citation>
    <scope>NUCLEOTIDE SEQUENCE</scope>
    <source>
        <strain evidence="1">KSB-15</strain>
    </source>
</reference>
<accession>A0A8F9TVW2</accession>
<dbReference type="AlphaFoldDB" id="A0A8F9TVW2"/>